<keyword evidence="1" id="KW-0175">Coiled coil</keyword>
<comment type="caution">
    <text evidence="3">The sequence shown here is derived from an EMBL/GenBank/DDBJ whole genome shotgun (WGS) entry which is preliminary data.</text>
</comment>
<keyword evidence="2" id="KW-0812">Transmembrane</keyword>
<keyword evidence="2" id="KW-0472">Membrane</keyword>
<reference evidence="3 4" key="1">
    <citation type="journal article" date="2011" name="J. Bacteriol.">
        <title>Genome sequence of Haloplasma contractile, an unusual contractile bacterium from a deep-sea anoxic brine lake.</title>
        <authorList>
            <person name="Antunes A."/>
            <person name="Alam I."/>
            <person name="El Dorry H."/>
            <person name="Siam R."/>
            <person name="Robertson A."/>
            <person name="Bajic V.B."/>
            <person name="Stingl U."/>
        </authorList>
    </citation>
    <scope>NUCLEOTIDE SEQUENCE [LARGE SCALE GENOMIC DNA]</scope>
    <source>
        <strain evidence="3 4">SSD-17B</strain>
    </source>
</reference>
<gene>
    <name evidence="3" type="ORF">HLPCO_001845</name>
</gene>
<dbReference type="InParanoid" id="U2EAU2"/>
<keyword evidence="2" id="KW-1133">Transmembrane helix</keyword>
<evidence type="ECO:0000313" key="4">
    <source>
        <dbReference type="Proteomes" id="UP000005707"/>
    </source>
</evidence>
<evidence type="ECO:0000256" key="1">
    <source>
        <dbReference type="SAM" id="Coils"/>
    </source>
</evidence>
<dbReference type="EMBL" id="AFNU02000006">
    <property type="protein sequence ID" value="ERJ11931.1"/>
    <property type="molecule type" value="Genomic_DNA"/>
</dbReference>
<proteinExistence type="predicted"/>
<feature type="transmembrane region" description="Helical" evidence="2">
    <location>
        <begin position="113"/>
        <end position="146"/>
    </location>
</feature>
<accession>U2EAU2</accession>
<dbReference type="Proteomes" id="UP000005707">
    <property type="component" value="Unassembled WGS sequence"/>
</dbReference>
<sequence length="237" mass="28055">MSEQNLGYSNPDEIFYSDSTINQKLTYLHGLRNSLEDEVQDLWEHEDQWIKSIADLKMNKIDLRTDLEFLLDEMNGVNNEGIDLQNKAKQIQKRIKNEYNQAPITESKHFKIIVAILSVIFALCLISFYFFIAFVVVSCGYFIFVFRNYLVDKKEKEVKEKEKNLLEEQLALLKKQLEEKVTLLNSYKEEKESMESKIKTLTEEHEGIQSKLSRYKEKRNDLEKTKQYLTILNQFNS</sequence>
<dbReference type="RefSeq" id="WP_008827145.1">
    <property type="nucleotide sequence ID" value="NZ_AFNU02000006.1"/>
</dbReference>
<keyword evidence="4" id="KW-1185">Reference proteome</keyword>
<reference evidence="3 4" key="2">
    <citation type="journal article" date="2013" name="PLoS ONE">
        <title>INDIGO - INtegrated Data Warehouse of MIcrobial GenOmes with Examples from the Red Sea Extremophiles.</title>
        <authorList>
            <person name="Alam I."/>
            <person name="Antunes A."/>
            <person name="Kamau A.A."/>
            <person name="Ba Alawi W."/>
            <person name="Kalkatawi M."/>
            <person name="Stingl U."/>
            <person name="Bajic V.B."/>
        </authorList>
    </citation>
    <scope>NUCLEOTIDE SEQUENCE [LARGE SCALE GENOMIC DNA]</scope>
    <source>
        <strain evidence="3 4">SSD-17B</strain>
    </source>
</reference>
<protein>
    <submittedName>
        <fullName evidence="3">Uncharacterized protein</fullName>
    </submittedName>
</protein>
<feature type="coiled-coil region" evidence="1">
    <location>
        <begin position="151"/>
        <end position="225"/>
    </location>
</feature>
<evidence type="ECO:0000313" key="3">
    <source>
        <dbReference type="EMBL" id="ERJ11931.1"/>
    </source>
</evidence>
<name>U2EAU2_9MOLU</name>
<evidence type="ECO:0000256" key="2">
    <source>
        <dbReference type="SAM" id="Phobius"/>
    </source>
</evidence>
<dbReference type="AlphaFoldDB" id="U2EAU2"/>
<feature type="coiled-coil region" evidence="1">
    <location>
        <begin position="53"/>
        <end position="80"/>
    </location>
</feature>
<organism evidence="3 4">
    <name type="scientific">Haloplasma contractile SSD-17B</name>
    <dbReference type="NCBI Taxonomy" id="1033810"/>
    <lineage>
        <taxon>Bacteria</taxon>
        <taxon>Bacillati</taxon>
        <taxon>Mycoplasmatota</taxon>
        <taxon>Mollicutes</taxon>
        <taxon>Haloplasmatales</taxon>
        <taxon>Haloplasmataceae</taxon>
        <taxon>Haloplasma</taxon>
    </lineage>
</organism>